<dbReference type="OrthoDB" id="9809878at2"/>
<dbReference type="AlphaFoldDB" id="D2MLZ2"/>
<reference evidence="2" key="1">
    <citation type="submission" date="2009-12" db="EMBL/GenBank/DDBJ databases">
        <title>Sequence of Clostridiales genomosp. BVAB3 str. UPII9-5.</title>
        <authorList>
            <person name="Madupu R."/>
            <person name="Durkin A.S."/>
            <person name="Torralba M."/>
            <person name="Methe B."/>
            <person name="Sutton G.G."/>
            <person name="Strausberg R.L."/>
            <person name="Nelson K.E."/>
        </authorList>
    </citation>
    <scope>NUCLEOTIDE SEQUENCE [LARGE SCALE GENOMIC DNA]</scope>
    <source>
        <strain evidence="2">W1219</strain>
    </source>
</reference>
<dbReference type="RefSeq" id="WP_006626413.1">
    <property type="nucleotide sequence ID" value="NZ_ADFR01000002.1"/>
</dbReference>
<organism evidence="1 2">
    <name type="scientific">Bulleidia extructa W1219</name>
    <dbReference type="NCBI Taxonomy" id="679192"/>
    <lineage>
        <taxon>Bacteria</taxon>
        <taxon>Bacillati</taxon>
        <taxon>Bacillota</taxon>
        <taxon>Erysipelotrichia</taxon>
        <taxon>Erysipelotrichales</taxon>
        <taxon>Erysipelotrichaceae</taxon>
        <taxon>Bulleidia</taxon>
    </lineage>
</organism>
<dbReference type="STRING" id="679192.HMPREF9013_0760"/>
<dbReference type="EMBL" id="ADFR01000002">
    <property type="protein sequence ID" value="EFC06068.1"/>
    <property type="molecule type" value="Genomic_DNA"/>
</dbReference>
<comment type="caution">
    <text evidence="1">The sequence shown here is derived from an EMBL/GenBank/DDBJ whole genome shotgun (WGS) entry which is preliminary data.</text>
</comment>
<protein>
    <recommendedName>
        <fullName evidence="3">Nucleic acid-binding domain protein</fullName>
    </recommendedName>
</protein>
<accession>D2MLZ2</accession>
<keyword evidence="2" id="KW-1185">Reference proteome</keyword>
<dbReference type="Proteomes" id="UP000005017">
    <property type="component" value="Unassembled WGS sequence"/>
</dbReference>
<name>D2MLZ2_9FIRM</name>
<gene>
    <name evidence="1" type="ORF">HMPREF9013_0760</name>
</gene>
<sequence length="91" mass="10436">MLNQFMMVGQVEKILKSPQEVSLKVRSRKAFLDAQGELKEDHFELKLWRGIERECLSIVKENQYIVAKGRLEMCANGAVSLIVEKLGYLPI</sequence>
<evidence type="ECO:0000313" key="1">
    <source>
        <dbReference type="EMBL" id="EFC06068.1"/>
    </source>
</evidence>
<proteinExistence type="predicted"/>
<evidence type="ECO:0008006" key="3">
    <source>
        <dbReference type="Google" id="ProtNLM"/>
    </source>
</evidence>
<evidence type="ECO:0000313" key="2">
    <source>
        <dbReference type="Proteomes" id="UP000005017"/>
    </source>
</evidence>